<gene>
    <name evidence="2" type="ORF">EYC80_004757</name>
</gene>
<feature type="transmembrane region" description="Helical" evidence="1">
    <location>
        <begin position="31"/>
        <end position="53"/>
    </location>
</feature>
<comment type="caution">
    <text evidence="2">The sequence shown here is derived from an EMBL/GenBank/DDBJ whole genome shotgun (WGS) entry which is preliminary data.</text>
</comment>
<dbReference type="Proteomes" id="UP000326757">
    <property type="component" value="Unassembled WGS sequence"/>
</dbReference>
<name>A0A5N6KHR0_MONLA</name>
<dbReference type="AlphaFoldDB" id="A0A5N6KHR0"/>
<accession>A0A5N6KHR0</accession>
<protein>
    <submittedName>
        <fullName evidence="2">Uncharacterized protein</fullName>
    </submittedName>
</protein>
<keyword evidence="1" id="KW-1133">Transmembrane helix</keyword>
<evidence type="ECO:0000313" key="3">
    <source>
        <dbReference type="Proteomes" id="UP000326757"/>
    </source>
</evidence>
<feature type="transmembrane region" description="Helical" evidence="1">
    <location>
        <begin position="6"/>
        <end position="24"/>
    </location>
</feature>
<proteinExistence type="predicted"/>
<keyword evidence="3" id="KW-1185">Reference proteome</keyword>
<keyword evidence="1" id="KW-0812">Transmembrane</keyword>
<organism evidence="2 3">
    <name type="scientific">Monilinia laxa</name>
    <name type="common">Brown rot fungus</name>
    <name type="synonym">Sclerotinia laxa</name>
    <dbReference type="NCBI Taxonomy" id="61186"/>
    <lineage>
        <taxon>Eukaryota</taxon>
        <taxon>Fungi</taxon>
        <taxon>Dikarya</taxon>
        <taxon>Ascomycota</taxon>
        <taxon>Pezizomycotina</taxon>
        <taxon>Leotiomycetes</taxon>
        <taxon>Helotiales</taxon>
        <taxon>Sclerotiniaceae</taxon>
        <taxon>Monilinia</taxon>
    </lineage>
</organism>
<evidence type="ECO:0000256" key="1">
    <source>
        <dbReference type="SAM" id="Phobius"/>
    </source>
</evidence>
<dbReference type="EMBL" id="VIGI01000002">
    <property type="protein sequence ID" value="KAB8303320.1"/>
    <property type="molecule type" value="Genomic_DNA"/>
</dbReference>
<evidence type="ECO:0000313" key="2">
    <source>
        <dbReference type="EMBL" id="KAB8303320.1"/>
    </source>
</evidence>
<keyword evidence="1" id="KW-0472">Membrane</keyword>
<sequence length="94" mass="10891">MTATEAIYIAICFVFVLLCFRKAFRLDSGKAIPLLLNFTIFASAHCICLQYLATRLSWRKEEMHILAGRTWDELRWDGMAWHGTERDDCVYIAA</sequence>
<reference evidence="2 3" key="1">
    <citation type="submission" date="2019-06" db="EMBL/GenBank/DDBJ databases">
        <title>Genome Sequence of the Brown Rot Fungal Pathogen Monilinia laxa.</title>
        <authorList>
            <person name="De Miccolis Angelini R.M."/>
            <person name="Landi L."/>
            <person name="Abate D."/>
            <person name="Pollastro S."/>
            <person name="Romanazzi G."/>
            <person name="Faretra F."/>
        </authorList>
    </citation>
    <scope>NUCLEOTIDE SEQUENCE [LARGE SCALE GENOMIC DNA]</scope>
    <source>
        <strain evidence="2 3">Mlax316</strain>
    </source>
</reference>